<organism evidence="1 2">
    <name type="scientific">Marasmius tenuissimus</name>
    <dbReference type="NCBI Taxonomy" id="585030"/>
    <lineage>
        <taxon>Eukaryota</taxon>
        <taxon>Fungi</taxon>
        <taxon>Dikarya</taxon>
        <taxon>Basidiomycota</taxon>
        <taxon>Agaricomycotina</taxon>
        <taxon>Agaricomycetes</taxon>
        <taxon>Agaricomycetidae</taxon>
        <taxon>Agaricales</taxon>
        <taxon>Marasmiineae</taxon>
        <taxon>Marasmiaceae</taxon>
        <taxon>Marasmius</taxon>
    </lineage>
</organism>
<proteinExistence type="predicted"/>
<dbReference type="Proteomes" id="UP001437256">
    <property type="component" value="Unassembled WGS sequence"/>
</dbReference>
<comment type="caution">
    <text evidence="1">The sequence shown here is derived from an EMBL/GenBank/DDBJ whole genome shotgun (WGS) entry which is preliminary data.</text>
</comment>
<reference evidence="1 2" key="1">
    <citation type="submission" date="2024-05" db="EMBL/GenBank/DDBJ databases">
        <title>A draft genome resource for the thread blight pathogen Marasmius tenuissimus strain MS-2.</title>
        <authorList>
            <person name="Yulfo-Soto G.E."/>
            <person name="Baruah I.K."/>
            <person name="Amoako-Attah I."/>
            <person name="Bukari Y."/>
            <person name="Meinhardt L.W."/>
            <person name="Bailey B.A."/>
            <person name="Cohen S.P."/>
        </authorList>
    </citation>
    <scope>NUCLEOTIDE SEQUENCE [LARGE SCALE GENOMIC DNA]</scope>
    <source>
        <strain evidence="1 2">MS-2</strain>
    </source>
</reference>
<accession>A0ABR2ZXF6</accession>
<keyword evidence="2" id="KW-1185">Reference proteome</keyword>
<evidence type="ECO:0000313" key="1">
    <source>
        <dbReference type="EMBL" id="KAL0066360.1"/>
    </source>
</evidence>
<protein>
    <recommendedName>
        <fullName evidence="3">Secreted protein</fullName>
    </recommendedName>
</protein>
<name>A0ABR2ZXF6_9AGAR</name>
<sequence length="107" mass="11360">MFVLQTAMFAPSKHDPILAVFSITTLIAPTTAAPLPESQEAAVDTAVDNANSGWVTLDPCNSGWTVSRQQSDSGDRRRDNAVDFCNNGWHVTGGTVSKTRPTAAVVV</sequence>
<dbReference type="EMBL" id="JBBXMP010000036">
    <property type="protein sequence ID" value="KAL0066360.1"/>
    <property type="molecule type" value="Genomic_DNA"/>
</dbReference>
<gene>
    <name evidence="1" type="ORF">AAF712_006619</name>
</gene>
<evidence type="ECO:0000313" key="2">
    <source>
        <dbReference type="Proteomes" id="UP001437256"/>
    </source>
</evidence>
<evidence type="ECO:0008006" key="3">
    <source>
        <dbReference type="Google" id="ProtNLM"/>
    </source>
</evidence>